<protein>
    <submittedName>
        <fullName evidence="1">FAP50 protein</fullName>
    </submittedName>
</protein>
<gene>
    <name evidence="1" type="primary">FAP50</name>
    <name evidence="1" type="ORF">SNAT2548_LOCUS21137</name>
</gene>
<dbReference type="EMBL" id="CAJNDS010002236">
    <property type="protein sequence ID" value="CAE7387602.1"/>
    <property type="molecule type" value="Genomic_DNA"/>
</dbReference>
<comment type="caution">
    <text evidence="1">The sequence shown here is derived from an EMBL/GenBank/DDBJ whole genome shotgun (WGS) entry which is preliminary data.</text>
</comment>
<proteinExistence type="predicted"/>
<accession>A0A812Q1M5</accession>
<organism evidence="1 2">
    <name type="scientific">Symbiodinium natans</name>
    <dbReference type="NCBI Taxonomy" id="878477"/>
    <lineage>
        <taxon>Eukaryota</taxon>
        <taxon>Sar</taxon>
        <taxon>Alveolata</taxon>
        <taxon>Dinophyceae</taxon>
        <taxon>Suessiales</taxon>
        <taxon>Symbiodiniaceae</taxon>
        <taxon>Symbiodinium</taxon>
    </lineage>
</organism>
<dbReference type="OrthoDB" id="438871at2759"/>
<reference evidence="1" key="1">
    <citation type="submission" date="2021-02" db="EMBL/GenBank/DDBJ databases">
        <authorList>
            <person name="Dougan E. K."/>
            <person name="Rhodes N."/>
            <person name="Thang M."/>
            <person name="Chan C."/>
        </authorList>
    </citation>
    <scope>NUCLEOTIDE SEQUENCE</scope>
</reference>
<evidence type="ECO:0000313" key="1">
    <source>
        <dbReference type="EMBL" id="CAE7387602.1"/>
    </source>
</evidence>
<evidence type="ECO:0000313" key="2">
    <source>
        <dbReference type="Proteomes" id="UP000604046"/>
    </source>
</evidence>
<dbReference type="AlphaFoldDB" id="A0A812Q1M5"/>
<dbReference type="Proteomes" id="UP000604046">
    <property type="component" value="Unassembled WGS sequence"/>
</dbReference>
<sequence>MFSARFDGGEMEQKFRSVHAILKEHNFPVRMVAAKGGDDFGKLTQEYLSEIRLSRGVLICVCTKHYAEKTSSPFSSFEELKFARDFRLDVLPLKVADDYPPRPPSGPDHPYDQQGEAHAMIDWVFRPNVAFTDCRSFDEMQIARVIAERLLKKTKGSGHG</sequence>
<name>A0A812Q1M5_9DINO</name>
<keyword evidence="2" id="KW-1185">Reference proteome</keyword>